<dbReference type="PANTHER" id="PTHR32309">
    <property type="entry name" value="TYROSINE-PROTEIN KINASE"/>
    <property type="match status" value="1"/>
</dbReference>
<reference evidence="9 10" key="1">
    <citation type="submission" date="2020-08" db="EMBL/GenBank/DDBJ databases">
        <title>Genomic Encyclopedia of Type Strains, Phase IV (KMG-IV): sequencing the most valuable type-strain genomes for metagenomic binning, comparative biology and taxonomic classification.</title>
        <authorList>
            <person name="Goeker M."/>
        </authorList>
    </citation>
    <scope>NUCLEOTIDE SEQUENCE [LARGE SCALE GENOMIC DNA]</scope>
    <source>
        <strain evidence="9 10">DSM 103725</strain>
    </source>
</reference>
<gene>
    <name evidence="9" type="ORF">HNQ40_001107</name>
</gene>
<evidence type="ECO:0000256" key="2">
    <source>
        <dbReference type="ARBA" id="ARBA00022741"/>
    </source>
</evidence>
<evidence type="ECO:0000256" key="6">
    <source>
        <dbReference type="SAM" id="MobiDB-lite"/>
    </source>
</evidence>
<feature type="compositionally biased region" description="Basic residues" evidence="6">
    <location>
        <begin position="718"/>
        <end position="732"/>
    </location>
</feature>
<feature type="region of interest" description="Disordered" evidence="6">
    <location>
        <begin position="472"/>
        <end position="495"/>
    </location>
</feature>
<keyword evidence="10" id="KW-1185">Reference proteome</keyword>
<evidence type="ECO:0000313" key="9">
    <source>
        <dbReference type="EMBL" id="MBB6429301.1"/>
    </source>
</evidence>
<evidence type="ECO:0000256" key="7">
    <source>
        <dbReference type="SAM" id="Phobius"/>
    </source>
</evidence>
<keyword evidence="7" id="KW-1133">Transmembrane helix</keyword>
<dbReference type="AlphaFoldDB" id="A0A7X0LK61"/>
<dbReference type="NCBIfam" id="TIGR01007">
    <property type="entry name" value="eps_fam"/>
    <property type="match status" value="1"/>
</dbReference>
<feature type="transmembrane region" description="Helical" evidence="7">
    <location>
        <begin position="424"/>
        <end position="444"/>
    </location>
</feature>
<comment type="caution">
    <text evidence="9">The sequence shown here is derived from an EMBL/GenBank/DDBJ whole genome shotgun (WGS) entry which is preliminary data.</text>
</comment>
<feature type="compositionally biased region" description="Acidic residues" evidence="6">
    <location>
        <begin position="756"/>
        <end position="773"/>
    </location>
</feature>
<dbReference type="Gene3D" id="3.40.50.300">
    <property type="entry name" value="P-loop containing nucleotide triphosphate hydrolases"/>
    <property type="match status" value="1"/>
</dbReference>
<dbReference type="InterPro" id="IPR005702">
    <property type="entry name" value="Wzc-like_C"/>
</dbReference>
<accession>A0A7X0LK61</accession>
<dbReference type="PANTHER" id="PTHR32309:SF31">
    <property type="entry name" value="CAPSULAR EXOPOLYSACCHARIDE FAMILY"/>
    <property type="match status" value="1"/>
</dbReference>
<feature type="transmembrane region" description="Helical" evidence="7">
    <location>
        <begin position="25"/>
        <end position="44"/>
    </location>
</feature>
<feature type="domain" description="AAA" evidence="8">
    <location>
        <begin position="524"/>
        <end position="646"/>
    </location>
</feature>
<keyword evidence="7" id="KW-0472">Membrane</keyword>
<protein>
    <submittedName>
        <fullName evidence="9">Capsular exopolysaccharide synthesis family protein</fullName>
    </submittedName>
</protein>
<dbReference type="InterPro" id="IPR027417">
    <property type="entry name" value="P-loop_NTPase"/>
</dbReference>
<dbReference type="Proteomes" id="UP000541810">
    <property type="component" value="Unassembled WGS sequence"/>
</dbReference>
<dbReference type="InterPro" id="IPR025669">
    <property type="entry name" value="AAA_dom"/>
</dbReference>
<dbReference type="InterPro" id="IPR050445">
    <property type="entry name" value="Bact_polysacc_biosynth/exp"/>
</dbReference>
<name>A0A7X0LK61_9BACT</name>
<dbReference type="RefSeq" id="WP_184676887.1">
    <property type="nucleotide sequence ID" value="NZ_JACHGY010000001.1"/>
</dbReference>
<dbReference type="GO" id="GO:0005524">
    <property type="term" value="F:ATP binding"/>
    <property type="evidence" value="ECO:0007669"/>
    <property type="project" value="UniProtKB-KW"/>
</dbReference>
<keyword evidence="3" id="KW-0418">Kinase</keyword>
<evidence type="ECO:0000256" key="4">
    <source>
        <dbReference type="ARBA" id="ARBA00022840"/>
    </source>
</evidence>
<organism evidence="9 10">
    <name type="scientific">Algisphaera agarilytica</name>
    <dbReference type="NCBI Taxonomy" id="1385975"/>
    <lineage>
        <taxon>Bacteria</taxon>
        <taxon>Pseudomonadati</taxon>
        <taxon>Planctomycetota</taxon>
        <taxon>Phycisphaerae</taxon>
        <taxon>Phycisphaerales</taxon>
        <taxon>Phycisphaeraceae</taxon>
        <taxon>Algisphaera</taxon>
    </lineage>
</organism>
<keyword evidence="7" id="KW-0812">Transmembrane</keyword>
<keyword evidence="5" id="KW-0829">Tyrosine-protein kinase</keyword>
<keyword evidence="2" id="KW-0547">Nucleotide-binding</keyword>
<dbReference type="SUPFAM" id="SSF52540">
    <property type="entry name" value="P-loop containing nucleoside triphosphate hydrolases"/>
    <property type="match status" value="1"/>
</dbReference>
<dbReference type="CDD" id="cd05387">
    <property type="entry name" value="BY-kinase"/>
    <property type="match status" value="1"/>
</dbReference>
<dbReference type="GO" id="GO:0004713">
    <property type="term" value="F:protein tyrosine kinase activity"/>
    <property type="evidence" value="ECO:0007669"/>
    <property type="project" value="UniProtKB-KW"/>
</dbReference>
<evidence type="ECO:0000256" key="1">
    <source>
        <dbReference type="ARBA" id="ARBA00022679"/>
    </source>
</evidence>
<keyword evidence="4" id="KW-0067">ATP-binding</keyword>
<sequence>MTPPPPVGRLKPVDPVRLLRQHYKLMLVAGTIGLMIGVGLYVGLRKTSPQYTSEAQLLVETRTVTDPFAPTVGDSASARNTDVASYMANESNFILSDEIIRDTLVRPRAQSTAWLQSFKGDSNRAREEMQESMLQVNPLRGTTLINLAMTAPNPGDAQVLLDEVMATYLNRKKLINDQAGSALRNLFLGETNRYEDDIRSIRNQMARFIRDNEIETLGLAASEEQMGYNLLLQEQFEMAAQLTATQGSYESLKASASNPEMTDEENAYLQTIPQIASREEEIRTLDESRRQLIASGLKDNHPQIKQLDNRRDSVEYELKRETEKQLGELRALQIQTTAKAVEGLMVQLTALEPQLSETKTRLQELTQKLNEYAALEIDLQIVIEKKQRADAALDTLRTISNRDDYVRVKTQVSPSEPELTFPKLIIVPAVTMLAVGLIGGLMVLREMLDQRVRSPQDLKLLPIESNLLGLIPHSNEDPSGGGSAERTVERSPTGLLTESYRQVRTAVLSKMDRRGYKTLVCVAAQPGSGTSTVIQNLAASLAYNGRDVLIIDANFRRPSQHKLMDCGNSRGLVDVLKDDVDVADVIVQHPDMSMSVLPTGRASDSPPELLEGAAFRGLLGQLETEYDVVLIDTPPALLTSDSQMLSKHVDAIAVIVNAGSDKRGMLGRMLNQLDGQRADVLGIVLNGVKSSAGGYFRKSYEDFYRYRQSESSTSTNGKPKKEKAAKAKKGRKLDKDGSVDRNPIVEEQEAPTAVAEIDELDIDLDFPDDDLKA</sequence>
<evidence type="ECO:0000259" key="8">
    <source>
        <dbReference type="Pfam" id="PF13614"/>
    </source>
</evidence>
<evidence type="ECO:0000256" key="3">
    <source>
        <dbReference type="ARBA" id="ARBA00022777"/>
    </source>
</evidence>
<keyword evidence="1" id="KW-0808">Transferase</keyword>
<feature type="region of interest" description="Disordered" evidence="6">
    <location>
        <begin position="708"/>
        <end position="773"/>
    </location>
</feature>
<evidence type="ECO:0000313" key="10">
    <source>
        <dbReference type="Proteomes" id="UP000541810"/>
    </source>
</evidence>
<dbReference type="Pfam" id="PF13614">
    <property type="entry name" value="AAA_31"/>
    <property type="match status" value="1"/>
</dbReference>
<dbReference type="EMBL" id="JACHGY010000001">
    <property type="protein sequence ID" value="MBB6429301.1"/>
    <property type="molecule type" value="Genomic_DNA"/>
</dbReference>
<proteinExistence type="predicted"/>
<evidence type="ECO:0000256" key="5">
    <source>
        <dbReference type="ARBA" id="ARBA00023137"/>
    </source>
</evidence>